<dbReference type="GO" id="GO:0003723">
    <property type="term" value="F:RNA binding"/>
    <property type="evidence" value="ECO:0007669"/>
    <property type="project" value="UniProtKB-UniRule"/>
</dbReference>
<keyword evidence="2 3" id="KW-0694">RNA-binding</keyword>
<evidence type="ECO:0000259" key="5">
    <source>
        <dbReference type="PROSITE" id="PS50102"/>
    </source>
</evidence>
<dbReference type="AlphaFoldDB" id="A0A5B7FCC3"/>
<dbReference type="GO" id="GO:0005634">
    <property type="term" value="C:nucleus"/>
    <property type="evidence" value="ECO:0007669"/>
    <property type="project" value="UniProtKB-SubCell"/>
</dbReference>
<evidence type="ECO:0000256" key="3">
    <source>
        <dbReference type="PROSITE-ProRule" id="PRU00176"/>
    </source>
</evidence>
<dbReference type="EMBL" id="VSRR010006127">
    <property type="protein sequence ID" value="MPC44102.1"/>
    <property type="molecule type" value="Genomic_DNA"/>
</dbReference>
<proteinExistence type="inferred from homology"/>
<dbReference type="SMART" id="SM00360">
    <property type="entry name" value="RRM"/>
    <property type="match status" value="1"/>
</dbReference>
<dbReference type="SUPFAM" id="SSF54928">
    <property type="entry name" value="RNA-binding domain, RBD"/>
    <property type="match status" value="1"/>
</dbReference>
<organism evidence="6 7">
    <name type="scientific">Portunus trituberculatus</name>
    <name type="common">Swimming crab</name>
    <name type="synonym">Neptunus trituberculatus</name>
    <dbReference type="NCBI Taxonomy" id="210409"/>
    <lineage>
        <taxon>Eukaryota</taxon>
        <taxon>Metazoa</taxon>
        <taxon>Ecdysozoa</taxon>
        <taxon>Arthropoda</taxon>
        <taxon>Crustacea</taxon>
        <taxon>Multicrustacea</taxon>
        <taxon>Malacostraca</taxon>
        <taxon>Eumalacostraca</taxon>
        <taxon>Eucarida</taxon>
        <taxon>Decapoda</taxon>
        <taxon>Pleocyemata</taxon>
        <taxon>Brachyura</taxon>
        <taxon>Eubrachyura</taxon>
        <taxon>Portunoidea</taxon>
        <taxon>Portunidae</taxon>
        <taxon>Portuninae</taxon>
        <taxon>Portunus</taxon>
    </lineage>
</organism>
<evidence type="ECO:0000313" key="7">
    <source>
        <dbReference type="Proteomes" id="UP000324222"/>
    </source>
</evidence>
<evidence type="ECO:0000256" key="1">
    <source>
        <dbReference type="ARBA" id="ARBA00006265"/>
    </source>
</evidence>
<dbReference type="PANTHER" id="PTHR23204">
    <property type="entry name" value="CLEAVAGE AND POLYADENYLATION SPECIFIC FACTOR"/>
    <property type="match status" value="1"/>
</dbReference>
<dbReference type="Gene3D" id="3.30.70.330">
    <property type="match status" value="1"/>
</dbReference>
<dbReference type="Pfam" id="PF00076">
    <property type="entry name" value="RRM_1"/>
    <property type="match status" value="1"/>
</dbReference>
<dbReference type="OrthoDB" id="10065185at2759"/>
<feature type="region of interest" description="Disordered" evidence="4">
    <location>
        <begin position="101"/>
        <end position="151"/>
    </location>
</feature>
<protein>
    <submittedName>
        <fullName evidence="6">Cleavage and polyadenylation specificity factor subunit</fullName>
    </submittedName>
</protein>
<dbReference type="InterPro" id="IPR034772">
    <property type="entry name" value="CPSF6/7"/>
</dbReference>
<feature type="compositionally biased region" description="Low complexity" evidence="4">
    <location>
        <begin position="130"/>
        <end position="142"/>
    </location>
</feature>
<keyword evidence="7" id="KW-1185">Reference proteome</keyword>
<evidence type="ECO:0000313" key="6">
    <source>
        <dbReference type="EMBL" id="MPC44102.1"/>
    </source>
</evidence>
<reference evidence="6 7" key="1">
    <citation type="submission" date="2019-05" db="EMBL/GenBank/DDBJ databases">
        <title>Another draft genome of Portunus trituberculatus and its Hox gene families provides insights of decapod evolution.</title>
        <authorList>
            <person name="Jeong J.-H."/>
            <person name="Song I."/>
            <person name="Kim S."/>
            <person name="Choi T."/>
            <person name="Kim D."/>
            <person name="Ryu S."/>
            <person name="Kim W."/>
        </authorList>
    </citation>
    <scope>NUCLEOTIDE SEQUENCE [LARGE SCALE GENOMIC DNA]</scope>
    <source>
        <tissue evidence="6">Muscle</tissue>
    </source>
</reference>
<accession>A0A5B7FCC3</accession>
<dbReference type="GO" id="GO:0006397">
    <property type="term" value="P:mRNA processing"/>
    <property type="evidence" value="ECO:0007669"/>
    <property type="project" value="UniProtKB-KW"/>
</dbReference>
<dbReference type="InterPro" id="IPR000504">
    <property type="entry name" value="RRM_dom"/>
</dbReference>
<dbReference type="PROSITE" id="PS50102">
    <property type="entry name" value="RRM"/>
    <property type="match status" value="1"/>
</dbReference>
<feature type="domain" description="RRM" evidence="5">
    <location>
        <begin position="161"/>
        <end position="241"/>
    </location>
</feature>
<dbReference type="InterPro" id="IPR012677">
    <property type="entry name" value="Nucleotide-bd_a/b_plait_sf"/>
</dbReference>
<sequence>MGLFQSFSFLHIVAISNKVSYLYLYRTGITLLLIGQHSDTGDRQARVYCRCWYLEQAPAAAAAATAYVGGGGGGGARQLGLSTLESVDDFADGDLYDAVLTGGGRDREREAPPSPSQPTSERNGGSAPPRQSSSQSQHSRSVSSEERAVFSGPVAHTGRKYQLYIGNLTWWTTDNDIAAAVQALGVNDFLDVKFFENRANGQSKGFCAISLGSESSSRSVMEKLPRKEIHGMSPVVTFPSKQALNQVMTSYTNSLGCPQNCML</sequence>
<evidence type="ECO:0000256" key="2">
    <source>
        <dbReference type="ARBA" id="ARBA00022884"/>
    </source>
</evidence>
<dbReference type="Proteomes" id="UP000324222">
    <property type="component" value="Unassembled WGS sequence"/>
</dbReference>
<comment type="caution">
    <text evidence="6">The sequence shown here is derived from an EMBL/GenBank/DDBJ whole genome shotgun (WGS) entry which is preliminary data.</text>
</comment>
<dbReference type="InterPro" id="IPR035979">
    <property type="entry name" value="RBD_domain_sf"/>
</dbReference>
<evidence type="ECO:0000256" key="4">
    <source>
        <dbReference type="SAM" id="MobiDB-lite"/>
    </source>
</evidence>
<name>A0A5B7FCC3_PORTR</name>
<gene>
    <name evidence="6" type="ORF">E2C01_037766</name>
</gene>
<comment type="similarity">
    <text evidence="1">Belongs to the RRM CPSF6/7 family.</text>
</comment>